<feature type="transmembrane region" description="Helical" evidence="1">
    <location>
        <begin position="5"/>
        <end position="27"/>
    </location>
</feature>
<organism evidence="2 3">
    <name type="scientific">Candidatus Methanoperedens nitratireducens</name>
    <dbReference type="NCBI Taxonomy" id="1392998"/>
    <lineage>
        <taxon>Archaea</taxon>
        <taxon>Methanobacteriati</taxon>
        <taxon>Methanobacteriota</taxon>
        <taxon>Stenosarchaea group</taxon>
        <taxon>Methanomicrobia</taxon>
        <taxon>Methanosarcinales</taxon>
        <taxon>ANME-2 cluster</taxon>
        <taxon>Candidatus Methanoperedentaceae</taxon>
        <taxon>Candidatus Methanoperedens</taxon>
    </lineage>
</organism>
<evidence type="ECO:0000313" key="3">
    <source>
        <dbReference type="Proteomes" id="UP000027153"/>
    </source>
</evidence>
<protein>
    <submittedName>
        <fullName evidence="2">Uncharacterized protein</fullName>
    </submittedName>
</protein>
<evidence type="ECO:0000313" key="2">
    <source>
        <dbReference type="EMBL" id="KCZ73487.1"/>
    </source>
</evidence>
<reference evidence="2 3" key="1">
    <citation type="journal article" date="2013" name="Nature">
        <title>Anaerobic oxidation of methane coupled to nitrate reduction in a novel archaeal lineage.</title>
        <authorList>
            <person name="Haroon M.F."/>
            <person name="Hu S."/>
            <person name="Shi Y."/>
            <person name="Imelfort M."/>
            <person name="Keller J."/>
            <person name="Hugenholtz P."/>
            <person name="Yuan Z."/>
            <person name="Tyson G.W."/>
        </authorList>
    </citation>
    <scope>NUCLEOTIDE SEQUENCE [LARGE SCALE GENOMIC DNA]</scope>
    <source>
        <strain evidence="2 3">ANME-2d</strain>
    </source>
</reference>
<keyword evidence="1" id="KW-0472">Membrane</keyword>
<feature type="transmembrane region" description="Helical" evidence="1">
    <location>
        <begin position="33"/>
        <end position="52"/>
    </location>
</feature>
<name>A0A062V874_9EURY</name>
<evidence type="ECO:0000256" key="1">
    <source>
        <dbReference type="SAM" id="Phobius"/>
    </source>
</evidence>
<comment type="caution">
    <text evidence="2">The sequence shown here is derived from an EMBL/GenBank/DDBJ whole genome shotgun (WGS) entry which is preliminary data.</text>
</comment>
<keyword evidence="3" id="KW-1185">Reference proteome</keyword>
<dbReference type="EMBL" id="JMIY01000001">
    <property type="protein sequence ID" value="KCZ73487.1"/>
    <property type="molecule type" value="Genomic_DNA"/>
</dbReference>
<dbReference type="AlphaFoldDB" id="A0A062V874"/>
<dbReference type="Proteomes" id="UP000027153">
    <property type="component" value="Unassembled WGS sequence"/>
</dbReference>
<gene>
    <name evidence="2" type="ORF">ANME2D_00555</name>
</gene>
<sequence>MRLTLLIGFVGLVALMYISISAILLALLLGLLLVPPVLVLISIIIEGVPMIIKELQSILASKKNFFVISISKESITLEPQFR</sequence>
<keyword evidence="1" id="KW-0812">Transmembrane</keyword>
<proteinExistence type="predicted"/>
<keyword evidence="1" id="KW-1133">Transmembrane helix</keyword>
<accession>A0A062V874</accession>